<proteinExistence type="predicted"/>
<dbReference type="Pfam" id="PF13936">
    <property type="entry name" value="HTH_38"/>
    <property type="match status" value="1"/>
</dbReference>
<dbReference type="RefSeq" id="WP_326832749.1">
    <property type="nucleotide sequence ID" value="NZ_JAJJBU010000013.1"/>
</dbReference>
<dbReference type="PANTHER" id="PTHR10948:SF23">
    <property type="entry name" value="TRANSPOSASE INSI FOR INSERTION SEQUENCE ELEMENT IS30A-RELATED"/>
    <property type="match status" value="1"/>
</dbReference>
<comment type="caution">
    <text evidence="2">The sequence shown here is derived from an EMBL/GenBank/DDBJ whole genome shotgun (WGS) entry which is preliminary data.</text>
</comment>
<dbReference type="PANTHER" id="PTHR10948">
    <property type="entry name" value="TRANSPOSASE"/>
    <property type="match status" value="1"/>
</dbReference>
<dbReference type="InterPro" id="IPR025246">
    <property type="entry name" value="IS30-like_HTH"/>
</dbReference>
<sequence>MLAGRRALSFSDRADIAVGIQAGKTDRQIGADLGRNHSIIWRERHRNSTKTRGYWPVSADCAAERRRCRPQARKIETDPVLAARVRADLARSRTPRQIVRSFAFGSHRRQR</sequence>
<name>A0ABV8R100_9MICC</name>
<organism evidence="2 3">
    <name type="scientific">Arthrobacter cryoconiti</name>
    <dbReference type="NCBI Taxonomy" id="748907"/>
    <lineage>
        <taxon>Bacteria</taxon>
        <taxon>Bacillati</taxon>
        <taxon>Actinomycetota</taxon>
        <taxon>Actinomycetes</taxon>
        <taxon>Micrococcales</taxon>
        <taxon>Micrococcaceae</taxon>
        <taxon>Arthrobacter</taxon>
    </lineage>
</organism>
<evidence type="ECO:0000313" key="3">
    <source>
        <dbReference type="Proteomes" id="UP001595773"/>
    </source>
</evidence>
<evidence type="ECO:0000313" key="2">
    <source>
        <dbReference type="EMBL" id="MFC4266165.1"/>
    </source>
</evidence>
<protein>
    <submittedName>
        <fullName evidence="2">Helix-turn-helix domain-containing protein</fullName>
    </submittedName>
</protein>
<dbReference type="InterPro" id="IPR051917">
    <property type="entry name" value="Transposase-Integrase"/>
</dbReference>
<feature type="domain" description="Transposase IS30-like HTH" evidence="1">
    <location>
        <begin position="5"/>
        <end position="47"/>
    </location>
</feature>
<dbReference type="EMBL" id="JBHSCQ010000017">
    <property type="protein sequence ID" value="MFC4266165.1"/>
    <property type="molecule type" value="Genomic_DNA"/>
</dbReference>
<accession>A0ABV8R100</accession>
<keyword evidence="3" id="KW-1185">Reference proteome</keyword>
<dbReference type="Proteomes" id="UP001595773">
    <property type="component" value="Unassembled WGS sequence"/>
</dbReference>
<reference evidence="3" key="1">
    <citation type="journal article" date="2019" name="Int. J. Syst. Evol. Microbiol.">
        <title>The Global Catalogue of Microorganisms (GCM) 10K type strain sequencing project: providing services to taxonomists for standard genome sequencing and annotation.</title>
        <authorList>
            <consortium name="The Broad Institute Genomics Platform"/>
            <consortium name="The Broad Institute Genome Sequencing Center for Infectious Disease"/>
            <person name="Wu L."/>
            <person name="Ma J."/>
        </authorList>
    </citation>
    <scope>NUCLEOTIDE SEQUENCE [LARGE SCALE GENOMIC DNA]</scope>
    <source>
        <strain evidence="3">CGMCC 1.10698</strain>
    </source>
</reference>
<evidence type="ECO:0000259" key="1">
    <source>
        <dbReference type="Pfam" id="PF13936"/>
    </source>
</evidence>
<gene>
    <name evidence="2" type="ORF">ACFOW9_11190</name>
</gene>